<dbReference type="Pfam" id="PF00496">
    <property type="entry name" value="SBP_bac_5"/>
    <property type="match status" value="1"/>
</dbReference>
<dbReference type="InterPro" id="IPR039424">
    <property type="entry name" value="SBP_5"/>
</dbReference>
<dbReference type="OrthoDB" id="9803988at2"/>
<dbReference type="PANTHER" id="PTHR30290">
    <property type="entry name" value="PERIPLASMIC BINDING COMPONENT OF ABC TRANSPORTER"/>
    <property type="match status" value="1"/>
</dbReference>
<dbReference type="SUPFAM" id="SSF53850">
    <property type="entry name" value="Periplasmic binding protein-like II"/>
    <property type="match status" value="1"/>
</dbReference>
<dbReference type="PIRSF" id="PIRSF002741">
    <property type="entry name" value="MppA"/>
    <property type="match status" value="1"/>
</dbReference>
<evidence type="ECO:0000259" key="6">
    <source>
        <dbReference type="Pfam" id="PF00496"/>
    </source>
</evidence>
<dbReference type="CDD" id="cd08504">
    <property type="entry name" value="PBP2_OppA"/>
    <property type="match status" value="1"/>
</dbReference>
<keyword evidence="3" id="KW-0813">Transport</keyword>
<protein>
    <submittedName>
        <fullName evidence="7">Peptide ABC transporter substrate-binding protein</fullName>
    </submittedName>
</protein>
<reference evidence="7 8" key="1">
    <citation type="submission" date="2016-03" db="EMBL/GenBank/DDBJ databases">
        <title>Genome sequencing of Devosia sp. S37.</title>
        <authorList>
            <person name="Mohd Nor M."/>
        </authorList>
    </citation>
    <scope>NUCLEOTIDE SEQUENCE [LARGE SCALE GENOMIC DNA]</scope>
    <source>
        <strain evidence="7 8">S37</strain>
    </source>
</reference>
<comment type="similarity">
    <text evidence="2">Belongs to the bacterial solute-binding protein 5 family.</text>
</comment>
<dbReference type="InterPro" id="IPR030678">
    <property type="entry name" value="Peptide/Ni-bd"/>
</dbReference>
<sequence length="538" mass="59958">MKFTTALKAVATAGAMALMMSTAASAVTLQLHNGGDPGTLDPHKASGDWENRVIGDYIEGLLTENPSAEAIPGQAESWDISEDGTVYTFHLRDGIQWSDGTPVTAGDFVFAFQRLFNPATAADYAYLQFPIKNAEQINSGEITDLNELGVKAIDDKTLEITLNASTPFFLEALTHYTAYPVPRHLVEELGDDWTKVENIVGNGPYLVKEWLPGSYVRSEKNPDYYDAENVQIDEVYYHVLEDQAAALNRYRAGEFDILTDFPADQYQWLQDNMPGQAHVTPFLGIYYYVMNQEEGQVLSDIRIREALSTTVVRDVIGPDILGTGELPAYGWVPPGTANYVENAYHPEWADVPYEERVEKAIGLMTEAGYGPDNPLTLQLRYNTNDNHQRIAVAIAAMWEPLGVKVELFNAETAVHYDALRAGDFQVGRAGWLLDYNDPSNTLDLLKTGVSQDGTMNWGNNYGRYSNAEYDALMTQASTELDLEARGELLAQAEKIAMDEFAAIPIYWYVSKDVVSPKISGFEENPKNIFRTRWLSKSE</sequence>
<evidence type="ECO:0000313" key="7">
    <source>
        <dbReference type="EMBL" id="OAM76815.1"/>
    </source>
</evidence>
<evidence type="ECO:0000256" key="4">
    <source>
        <dbReference type="ARBA" id="ARBA00022729"/>
    </source>
</evidence>
<evidence type="ECO:0000313" key="8">
    <source>
        <dbReference type="Proteomes" id="UP000078389"/>
    </source>
</evidence>
<dbReference type="InterPro" id="IPR000914">
    <property type="entry name" value="SBP_5_dom"/>
</dbReference>
<accession>A0A178HXW7</accession>
<dbReference type="GO" id="GO:1904680">
    <property type="term" value="F:peptide transmembrane transporter activity"/>
    <property type="evidence" value="ECO:0007669"/>
    <property type="project" value="TreeGrafter"/>
</dbReference>
<gene>
    <name evidence="7" type="ORF">A3840_11685</name>
</gene>
<dbReference type="Proteomes" id="UP000078389">
    <property type="component" value="Unassembled WGS sequence"/>
</dbReference>
<dbReference type="RefSeq" id="WP_067456676.1">
    <property type="nucleotide sequence ID" value="NZ_LVVY01000090.1"/>
</dbReference>
<dbReference type="PANTHER" id="PTHR30290:SF10">
    <property type="entry name" value="PERIPLASMIC OLIGOPEPTIDE-BINDING PROTEIN-RELATED"/>
    <property type="match status" value="1"/>
</dbReference>
<evidence type="ECO:0000256" key="3">
    <source>
        <dbReference type="ARBA" id="ARBA00022448"/>
    </source>
</evidence>
<dbReference type="Gene3D" id="3.10.105.10">
    <property type="entry name" value="Dipeptide-binding Protein, Domain 3"/>
    <property type="match status" value="1"/>
</dbReference>
<dbReference type="STRING" id="1770058.A3840_11685"/>
<feature type="signal peptide" evidence="5">
    <location>
        <begin position="1"/>
        <end position="26"/>
    </location>
</feature>
<comment type="caution">
    <text evidence="7">The sequence shown here is derived from an EMBL/GenBank/DDBJ whole genome shotgun (WGS) entry which is preliminary data.</text>
</comment>
<proteinExistence type="inferred from homology"/>
<dbReference type="Gene3D" id="3.90.76.10">
    <property type="entry name" value="Dipeptide-binding Protein, Domain 1"/>
    <property type="match status" value="1"/>
</dbReference>
<dbReference type="AlphaFoldDB" id="A0A178HXW7"/>
<evidence type="ECO:0000256" key="1">
    <source>
        <dbReference type="ARBA" id="ARBA00004418"/>
    </source>
</evidence>
<evidence type="ECO:0000256" key="5">
    <source>
        <dbReference type="SAM" id="SignalP"/>
    </source>
</evidence>
<dbReference type="Gene3D" id="3.40.190.10">
    <property type="entry name" value="Periplasmic binding protein-like II"/>
    <property type="match status" value="1"/>
</dbReference>
<dbReference type="EMBL" id="LVVY01000090">
    <property type="protein sequence ID" value="OAM76815.1"/>
    <property type="molecule type" value="Genomic_DNA"/>
</dbReference>
<dbReference type="FunFam" id="3.90.76.10:FF:000001">
    <property type="entry name" value="Oligopeptide ABC transporter substrate-binding protein"/>
    <property type="match status" value="1"/>
</dbReference>
<name>A0A178HXW7_9HYPH</name>
<dbReference type="GO" id="GO:0043190">
    <property type="term" value="C:ATP-binding cassette (ABC) transporter complex"/>
    <property type="evidence" value="ECO:0007669"/>
    <property type="project" value="InterPro"/>
</dbReference>
<keyword evidence="4 5" id="KW-0732">Signal</keyword>
<feature type="chain" id="PRO_5008088270" evidence="5">
    <location>
        <begin position="27"/>
        <end position="538"/>
    </location>
</feature>
<dbReference type="GO" id="GO:0030288">
    <property type="term" value="C:outer membrane-bounded periplasmic space"/>
    <property type="evidence" value="ECO:0007669"/>
    <property type="project" value="TreeGrafter"/>
</dbReference>
<comment type="subcellular location">
    <subcellularLocation>
        <location evidence="1">Periplasm</location>
    </subcellularLocation>
</comment>
<feature type="domain" description="Solute-binding protein family 5" evidence="6">
    <location>
        <begin position="70"/>
        <end position="448"/>
    </location>
</feature>
<keyword evidence="8" id="KW-1185">Reference proteome</keyword>
<organism evidence="7 8">
    <name type="scientific">Devosia elaeis</name>
    <dbReference type="NCBI Taxonomy" id="1770058"/>
    <lineage>
        <taxon>Bacteria</taxon>
        <taxon>Pseudomonadati</taxon>
        <taxon>Pseudomonadota</taxon>
        <taxon>Alphaproteobacteria</taxon>
        <taxon>Hyphomicrobiales</taxon>
        <taxon>Devosiaceae</taxon>
        <taxon>Devosia</taxon>
    </lineage>
</organism>
<evidence type="ECO:0000256" key="2">
    <source>
        <dbReference type="ARBA" id="ARBA00005695"/>
    </source>
</evidence>
<dbReference type="GO" id="GO:0015833">
    <property type="term" value="P:peptide transport"/>
    <property type="evidence" value="ECO:0007669"/>
    <property type="project" value="TreeGrafter"/>
</dbReference>